<dbReference type="AlphaFoldDB" id="A0A9W7HYZ6"/>
<gene>
    <name evidence="1" type="ORF">HRI_002268000</name>
</gene>
<comment type="caution">
    <text evidence="1">The sequence shown here is derived from an EMBL/GenBank/DDBJ whole genome shotgun (WGS) entry which is preliminary data.</text>
</comment>
<dbReference type="EMBL" id="BSYR01000021">
    <property type="protein sequence ID" value="GMI85987.1"/>
    <property type="molecule type" value="Genomic_DNA"/>
</dbReference>
<keyword evidence="2" id="KW-1185">Reference proteome</keyword>
<dbReference type="Proteomes" id="UP001165190">
    <property type="component" value="Unassembled WGS sequence"/>
</dbReference>
<dbReference type="OrthoDB" id="1733279at2759"/>
<protein>
    <submittedName>
        <fullName evidence="1">Importin-beta 4</fullName>
    </submittedName>
</protein>
<evidence type="ECO:0000313" key="1">
    <source>
        <dbReference type="EMBL" id="GMI85987.1"/>
    </source>
</evidence>
<sequence length="104" mass="11518">MSVGRSRIEPNLAAFVEVVIFGFGLEFSEMREYTHGFFNNVAEIMDDGFVKNLSHVVPLAFSSCNLDDGSTVDINESDDENINGFGEVSLDDEAHDEPRLEISV</sequence>
<reference evidence="1" key="1">
    <citation type="submission" date="2023-05" db="EMBL/GenBank/DDBJ databases">
        <title>Genome and transcriptome analyses reveal genes involved in the formation of fine ridges on petal epidermal cells in Hibiscus trionum.</title>
        <authorList>
            <person name="Koshimizu S."/>
            <person name="Masuda S."/>
            <person name="Ishii T."/>
            <person name="Shirasu K."/>
            <person name="Hoshino A."/>
            <person name="Arita M."/>
        </authorList>
    </citation>
    <scope>NUCLEOTIDE SEQUENCE</scope>
    <source>
        <strain evidence="1">Hamamatsu line</strain>
    </source>
</reference>
<name>A0A9W7HYZ6_HIBTR</name>
<organism evidence="1 2">
    <name type="scientific">Hibiscus trionum</name>
    <name type="common">Flower of an hour</name>
    <dbReference type="NCBI Taxonomy" id="183268"/>
    <lineage>
        <taxon>Eukaryota</taxon>
        <taxon>Viridiplantae</taxon>
        <taxon>Streptophyta</taxon>
        <taxon>Embryophyta</taxon>
        <taxon>Tracheophyta</taxon>
        <taxon>Spermatophyta</taxon>
        <taxon>Magnoliopsida</taxon>
        <taxon>eudicotyledons</taxon>
        <taxon>Gunneridae</taxon>
        <taxon>Pentapetalae</taxon>
        <taxon>rosids</taxon>
        <taxon>malvids</taxon>
        <taxon>Malvales</taxon>
        <taxon>Malvaceae</taxon>
        <taxon>Malvoideae</taxon>
        <taxon>Hibiscus</taxon>
    </lineage>
</organism>
<accession>A0A9W7HYZ6</accession>
<evidence type="ECO:0000313" key="2">
    <source>
        <dbReference type="Proteomes" id="UP001165190"/>
    </source>
</evidence>
<proteinExistence type="predicted"/>